<comment type="function">
    <text evidence="8 9 11">GTPase that plays an essential role in the late steps of ribosome biogenesis.</text>
</comment>
<keyword evidence="3 9" id="KW-0690">Ribosome biogenesis</keyword>
<feature type="binding site" evidence="9">
    <location>
        <begin position="182"/>
        <end position="189"/>
    </location>
    <ligand>
        <name>GTP</name>
        <dbReference type="ChEBI" id="CHEBI:37565"/>
        <label>2</label>
    </ligand>
</feature>
<dbReference type="Proteomes" id="UP000461880">
    <property type="component" value="Unassembled WGS sequence"/>
</dbReference>
<dbReference type="InterPro" id="IPR005225">
    <property type="entry name" value="Small_GTP-bd"/>
</dbReference>
<dbReference type="PANTHER" id="PTHR43834:SF6">
    <property type="entry name" value="GTPASE DER"/>
    <property type="match status" value="1"/>
</dbReference>
<evidence type="ECO:0000256" key="5">
    <source>
        <dbReference type="ARBA" id="ARBA00022741"/>
    </source>
</evidence>
<dbReference type="GO" id="GO:0043022">
    <property type="term" value="F:ribosome binding"/>
    <property type="evidence" value="ECO:0007669"/>
    <property type="project" value="TreeGrafter"/>
</dbReference>
<dbReference type="PROSITE" id="PS51712">
    <property type="entry name" value="G_ENGA"/>
    <property type="match status" value="2"/>
</dbReference>
<accession>A0A7X2NPX1</accession>
<evidence type="ECO:0000256" key="3">
    <source>
        <dbReference type="ARBA" id="ARBA00022517"/>
    </source>
</evidence>
<dbReference type="PANTHER" id="PTHR43834">
    <property type="entry name" value="GTPASE DER"/>
    <property type="match status" value="1"/>
</dbReference>
<evidence type="ECO:0000256" key="11">
    <source>
        <dbReference type="RuleBase" id="RU004481"/>
    </source>
</evidence>
<comment type="similarity">
    <text evidence="1 9 10 11">Belongs to the TRAFAC class TrmE-Era-EngA-EngB-Septin-like GTPase superfamily. EngA (Der) GTPase family.</text>
</comment>
<dbReference type="SUPFAM" id="SSF52540">
    <property type="entry name" value="P-loop containing nucleoside triphosphate hydrolases"/>
    <property type="match status" value="2"/>
</dbReference>
<dbReference type="HAMAP" id="MF_00195">
    <property type="entry name" value="GTPase_Der"/>
    <property type="match status" value="1"/>
</dbReference>
<feature type="binding site" evidence="9">
    <location>
        <begin position="229"/>
        <end position="233"/>
    </location>
    <ligand>
        <name>GTP</name>
        <dbReference type="ChEBI" id="CHEBI:37565"/>
        <label>2</label>
    </ligand>
</feature>
<dbReference type="InterPro" id="IPR027417">
    <property type="entry name" value="P-loop_NTPase"/>
</dbReference>
<dbReference type="Gene3D" id="3.40.50.300">
    <property type="entry name" value="P-loop containing nucleotide triphosphate hydrolases"/>
    <property type="match status" value="2"/>
</dbReference>
<dbReference type="InterPro" id="IPR031166">
    <property type="entry name" value="G_ENGA"/>
</dbReference>
<dbReference type="FunFam" id="3.40.50.300:FF:000040">
    <property type="entry name" value="GTPase Der"/>
    <property type="match status" value="1"/>
</dbReference>
<feature type="binding site" evidence="9">
    <location>
        <begin position="294"/>
        <end position="297"/>
    </location>
    <ligand>
        <name>GTP</name>
        <dbReference type="ChEBI" id="CHEBI:37565"/>
        <label>2</label>
    </ligand>
</feature>
<dbReference type="InterPro" id="IPR003593">
    <property type="entry name" value="AAA+_ATPase"/>
</dbReference>
<evidence type="ECO:0000256" key="9">
    <source>
        <dbReference type="HAMAP-Rule" id="MF_00195"/>
    </source>
</evidence>
<evidence type="ECO:0000256" key="10">
    <source>
        <dbReference type="PROSITE-ProRule" id="PRU01049"/>
    </source>
</evidence>
<dbReference type="GO" id="GO:0042254">
    <property type="term" value="P:ribosome biogenesis"/>
    <property type="evidence" value="ECO:0007669"/>
    <property type="project" value="UniProtKB-KW"/>
</dbReference>
<feature type="domain" description="EngA-type G" evidence="12">
    <location>
        <begin position="176"/>
        <end position="351"/>
    </location>
</feature>
<dbReference type="CDD" id="cd01894">
    <property type="entry name" value="EngA1"/>
    <property type="match status" value="1"/>
</dbReference>
<comment type="subunit">
    <text evidence="9">Associates with the 50S ribosomal subunit.</text>
</comment>
<feature type="domain" description="EngA-type G" evidence="12">
    <location>
        <begin position="5"/>
        <end position="168"/>
    </location>
</feature>
<feature type="binding site" evidence="9">
    <location>
        <begin position="120"/>
        <end position="123"/>
    </location>
    <ligand>
        <name>GTP</name>
        <dbReference type="ChEBI" id="CHEBI:37565"/>
        <label>1</label>
    </ligand>
</feature>
<feature type="binding site" evidence="9">
    <location>
        <begin position="11"/>
        <end position="18"/>
    </location>
    <ligand>
        <name>GTP</name>
        <dbReference type="ChEBI" id="CHEBI:37565"/>
        <label>1</label>
    </ligand>
</feature>
<dbReference type="InterPro" id="IPR032859">
    <property type="entry name" value="KH_dom-like"/>
</dbReference>
<evidence type="ECO:0000259" key="12">
    <source>
        <dbReference type="PROSITE" id="PS51712"/>
    </source>
</evidence>
<evidence type="ECO:0000256" key="6">
    <source>
        <dbReference type="ARBA" id="ARBA00023134"/>
    </source>
</evidence>
<dbReference type="GO" id="GO:0005525">
    <property type="term" value="F:GTP binding"/>
    <property type="evidence" value="ECO:0007669"/>
    <property type="project" value="UniProtKB-UniRule"/>
</dbReference>
<dbReference type="PIRSF" id="PIRSF006485">
    <property type="entry name" value="GTP-binding_EngA"/>
    <property type="match status" value="1"/>
</dbReference>
<dbReference type="NCBIfam" id="TIGR03594">
    <property type="entry name" value="GTPase_EngA"/>
    <property type="match status" value="1"/>
</dbReference>
<dbReference type="AlphaFoldDB" id="A0A7X2NPX1"/>
<dbReference type="FunFam" id="3.40.50.300:FF:000057">
    <property type="entry name" value="GTPase Der"/>
    <property type="match status" value="1"/>
</dbReference>
<dbReference type="Gene3D" id="3.30.300.20">
    <property type="match status" value="1"/>
</dbReference>
<dbReference type="EMBL" id="VUMN01000001">
    <property type="protein sequence ID" value="MSS57432.1"/>
    <property type="molecule type" value="Genomic_DNA"/>
</dbReference>
<evidence type="ECO:0000256" key="4">
    <source>
        <dbReference type="ARBA" id="ARBA00022737"/>
    </source>
</evidence>
<dbReference type="NCBIfam" id="TIGR00231">
    <property type="entry name" value="small_GTP"/>
    <property type="match status" value="2"/>
</dbReference>
<dbReference type="CDD" id="cd01895">
    <property type="entry name" value="EngA2"/>
    <property type="match status" value="1"/>
</dbReference>
<dbReference type="Pfam" id="PF01926">
    <property type="entry name" value="MMR_HSR1"/>
    <property type="match status" value="2"/>
</dbReference>
<gene>
    <name evidence="9" type="primary">der</name>
    <name evidence="13" type="ORF">FYJ51_00705</name>
</gene>
<comment type="caution">
    <text evidence="13">The sequence shown here is derived from an EMBL/GenBank/DDBJ whole genome shotgun (WGS) entry which is preliminary data.</text>
</comment>
<evidence type="ECO:0000256" key="1">
    <source>
        <dbReference type="ARBA" id="ARBA00008279"/>
    </source>
</evidence>
<dbReference type="InterPro" id="IPR015946">
    <property type="entry name" value="KH_dom-like_a/b"/>
</dbReference>
<evidence type="ECO:0000313" key="13">
    <source>
        <dbReference type="EMBL" id="MSS57432.1"/>
    </source>
</evidence>
<proteinExistence type="inferred from homology"/>
<dbReference type="RefSeq" id="WP_154502147.1">
    <property type="nucleotide sequence ID" value="NZ_VUMN01000001.1"/>
</dbReference>
<dbReference type="PRINTS" id="PR00326">
    <property type="entry name" value="GTP1OBG"/>
</dbReference>
<reference evidence="13 14" key="1">
    <citation type="submission" date="2019-08" db="EMBL/GenBank/DDBJ databases">
        <title>In-depth cultivation of the pig gut microbiome towards novel bacterial diversity and tailored functional studies.</title>
        <authorList>
            <person name="Wylensek D."/>
            <person name="Hitch T.C.A."/>
            <person name="Clavel T."/>
        </authorList>
    </citation>
    <scope>NUCLEOTIDE SEQUENCE [LARGE SCALE GENOMIC DNA]</scope>
    <source>
        <strain evidence="13 14">Oil+RF-744-GAM-WT-6</strain>
    </source>
</reference>
<organism evidence="13 14">
    <name type="scientific">Stecheria intestinalis</name>
    <dbReference type="NCBI Taxonomy" id="2606630"/>
    <lineage>
        <taxon>Bacteria</taxon>
        <taxon>Bacillati</taxon>
        <taxon>Bacillota</taxon>
        <taxon>Erysipelotrichia</taxon>
        <taxon>Erysipelotrichales</taxon>
        <taxon>Erysipelotrichaceae</taxon>
        <taxon>Stecheria</taxon>
    </lineage>
</organism>
<evidence type="ECO:0000313" key="14">
    <source>
        <dbReference type="Proteomes" id="UP000461880"/>
    </source>
</evidence>
<keyword evidence="14" id="KW-1185">Reference proteome</keyword>
<dbReference type="Pfam" id="PF14714">
    <property type="entry name" value="KH_dom-like"/>
    <property type="match status" value="1"/>
</dbReference>
<dbReference type="InterPro" id="IPR016484">
    <property type="entry name" value="GTPase_Der"/>
</dbReference>
<dbReference type="SMART" id="SM00382">
    <property type="entry name" value="AAA"/>
    <property type="match status" value="2"/>
</dbReference>
<dbReference type="FunFam" id="3.30.300.20:FF:000004">
    <property type="entry name" value="GTPase Der"/>
    <property type="match status" value="1"/>
</dbReference>
<keyword evidence="4 11" id="KW-0677">Repeat</keyword>
<name>A0A7X2NPX1_9FIRM</name>
<protein>
    <recommendedName>
        <fullName evidence="2 9">GTPase Der</fullName>
    </recommendedName>
    <alternativeName>
        <fullName evidence="7 9">GTP-binding protein EngA</fullName>
    </alternativeName>
</protein>
<evidence type="ECO:0000256" key="2">
    <source>
        <dbReference type="ARBA" id="ARBA00020953"/>
    </source>
</evidence>
<evidence type="ECO:0000256" key="7">
    <source>
        <dbReference type="ARBA" id="ARBA00032345"/>
    </source>
</evidence>
<keyword evidence="5 9" id="KW-0547">Nucleotide-binding</keyword>
<keyword evidence="6 9" id="KW-0342">GTP-binding</keyword>
<dbReference type="InterPro" id="IPR006073">
    <property type="entry name" value="GTP-bd"/>
</dbReference>
<evidence type="ECO:0000256" key="8">
    <source>
        <dbReference type="ARBA" id="ARBA00053470"/>
    </source>
</evidence>
<sequence>MKHTGVIAIVGRPNVGKSTIFNRLAGSRISIVEDTPGVTRDRIYAKGEWLGREFRVIDTGGIQLEDQPYQEEIRAQVSIAIEEADVIVMVCSGKTGLTDDDKYIAGLLQRSHKPVVLAVNKVDDNSRIASIYEFYALGLGDPIAVSGVHGIGIGDLLDACMKEIPEKEEEETQEGIRIAVIGEPNVGKSSLVNAILNEDRAIVADEQGTTRDAVDTPFRYDGKPFVIVDTAGIRKRGKVYESIEKYAVLRAMEAIERCDVALFVLDGELGIREQDKHVAGYASEAGKPVIIVVNKWDAVTKDEHTMATFTEEVRKQFVYLSYAPIVFVSALTHQRVNSILPMVEKVYENSTRRIATNVLNEVIADTQVTTPAPARNGKRFRIYYATQVSAQPPTFVFSCNDPKLLHFTYQRFLENQLRAAFDFEGTPIRIIARKKVSE</sequence>
<feature type="binding site" evidence="9">
    <location>
        <begin position="58"/>
        <end position="62"/>
    </location>
    <ligand>
        <name>GTP</name>
        <dbReference type="ChEBI" id="CHEBI:37565"/>
        <label>1</label>
    </ligand>
</feature>